<dbReference type="Pfam" id="PF04650">
    <property type="entry name" value="YSIRK_signal"/>
    <property type="match status" value="1"/>
</dbReference>
<evidence type="ECO:0000256" key="2">
    <source>
        <dbReference type="ARBA" id="ARBA00022525"/>
    </source>
</evidence>
<dbReference type="InterPro" id="IPR021021">
    <property type="entry name" value="Fibronectin-binding_SSURE"/>
</dbReference>
<keyword evidence="1" id="KW-0134">Cell wall</keyword>
<reference evidence="9" key="1">
    <citation type="submission" date="2013-09" db="EMBL/GenBank/DDBJ databases">
        <title>Genome Sequences of seven clinical isolates and type strains of anginosus group streptococci.</title>
        <authorList>
            <person name="Maruyama F."/>
            <person name="Sakurai A."/>
            <person name="Ogura Y."/>
            <person name="Homma H."/>
            <person name="Takahashi N."/>
            <person name="Ohtsubo Y."/>
            <person name="Hoshino T."/>
            <person name="Okahashi N."/>
            <person name="Nakagawa I."/>
            <person name="Kimura S."/>
            <person name="Fujiwara T."/>
            <person name="Hayashi T."/>
            <person name="Shintani S."/>
        </authorList>
    </citation>
    <scope>NUCLEOTIDE SEQUENCE [LARGE SCALE GENOMIC DNA]</scope>
    <source>
        <strain evidence="9">T5</strain>
    </source>
</reference>
<feature type="compositionally biased region" description="Basic and acidic residues" evidence="5">
    <location>
        <begin position="104"/>
        <end position="120"/>
    </location>
</feature>
<keyword evidence="3" id="KW-0732">Signal</keyword>
<keyword evidence="6" id="KW-1133">Transmembrane helix</keyword>
<dbReference type="NCBIfam" id="TIGR01167">
    <property type="entry name" value="LPXTG_anchor"/>
    <property type="match status" value="1"/>
</dbReference>
<sequence length="854" mass="89817">MVDKNHRPDNQRYTRWSIRRLSVGVASVVVASGFFILISNPVNAQVGAQNKVVTTTPSNSSTDSGKSILDSKVGQTESPSAEKKETPSTTKPSQDLSGRTTQTPDKKVQEKQEVTKENKVGKSIAEAAKKIQKASETVVKEATPKAQEDPSLAQAKQSVTDNIKGSTDVPASFLQNANHPGPFTAGVNEVIPYELFGGDGMLTRLLLKSSDGAPWSDNGTAKHAGLLPFANIPKGKYFYQVSLNGNAAGKQGKALLDQLKANGTHSYTATVTVYGATKDGKADLNNVIATRQVNLNLNGQKAQEDPSLAQAKQSVTDNIKGSTDVPASFLQNANHPGPFTAGVNEVIPYELFGGDGMLTRLLLKSSDGAPWSDNGTAKHAGLLPFANIPKGKYFYQVSLNGNAAGKQGKALLDQLKANGTHTYTATVTVYGATKDGKADLNNVIATRQVNLNLNGQKAQEDPSLAQAKQSVSDSIKGSTDVPASFLANATHPGPFTAGVNEVIPYELFGGDGMLTRLLLKSSNGAPWSDNGTAKHAGLLPFANIPKGKYFYQVSLNGNATGKQGKALLDQLKANGTHSYTATVTVYGATKDGKADLNNVIATRQVNLNLNGTTTVDQVKKSVVDNIKDKIDVPASYLKNAVFPGPFTAGVNQVIPYELFGGDGMLTRLLLKSSNGAPWSDNGSAKHPGLLPLAGLGKGQYFYQVSLDGNAAGKQDKALLEQLKANGTHLYKATVTVYGATKDGKADLKNVIATKSVTINLKGEKKADSKGQSQQGQNDQVQNQGKKADHDGSKHSNKGGTPSATSSKGGQATASKKSLPNTGQKSSLGLTVLGLLGLSAAAILALVGMKRREKK</sequence>
<feature type="compositionally biased region" description="Polar residues" evidence="5">
    <location>
        <begin position="797"/>
        <end position="824"/>
    </location>
</feature>
<feature type="compositionally biased region" description="Polar residues" evidence="5">
    <location>
        <begin position="54"/>
        <end position="65"/>
    </location>
</feature>
<feature type="transmembrane region" description="Helical" evidence="6">
    <location>
        <begin position="827"/>
        <end position="848"/>
    </location>
</feature>
<dbReference type="EMBL" id="BASY01000002">
    <property type="protein sequence ID" value="GAD45848.1"/>
    <property type="molecule type" value="Genomic_DNA"/>
</dbReference>
<dbReference type="AlphaFoldDB" id="A0AAN4T508"/>
<feature type="domain" description="Gram-positive cocci surface proteins LPxTG" evidence="7">
    <location>
        <begin position="818"/>
        <end position="854"/>
    </location>
</feature>
<accession>A0AAN4T508</accession>
<dbReference type="InterPro" id="IPR019931">
    <property type="entry name" value="LPXTG_anchor"/>
</dbReference>
<feature type="compositionally biased region" description="Low complexity" evidence="5">
    <location>
        <begin position="769"/>
        <end position="784"/>
    </location>
</feature>
<evidence type="ECO:0000313" key="8">
    <source>
        <dbReference type="EMBL" id="GAD45848.1"/>
    </source>
</evidence>
<protein>
    <recommendedName>
        <fullName evidence="7">Gram-positive cocci surface proteins LPxTG domain-containing protein</fullName>
    </recommendedName>
</protein>
<proteinExistence type="predicted"/>
<dbReference type="NCBIfam" id="TIGR01168">
    <property type="entry name" value="YSIRK_signal"/>
    <property type="match status" value="1"/>
</dbReference>
<dbReference type="RefSeq" id="WP_022526043.1">
    <property type="nucleotide sequence ID" value="NZ_BASY01000002.1"/>
</dbReference>
<dbReference type="InterPro" id="IPR005877">
    <property type="entry name" value="YSIRK_signal_dom"/>
</dbReference>
<evidence type="ECO:0000256" key="3">
    <source>
        <dbReference type="ARBA" id="ARBA00022729"/>
    </source>
</evidence>
<feature type="region of interest" description="Disordered" evidence="5">
    <location>
        <begin position="54"/>
        <end position="121"/>
    </location>
</feature>
<keyword evidence="6" id="KW-0472">Membrane</keyword>
<keyword evidence="6" id="KW-0812">Transmembrane</keyword>
<gene>
    <name evidence="8" type="ORF">ANG6_0343</name>
</gene>
<comment type="caution">
    <text evidence="8">The sequence shown here is derived from an EMBL/GenBank/DDBJ whole genome shotgun (WGS) entry which is preliminary data.</text>
</comment>
<keyword evidence="4" id="KW-0572">Peptidoglycan-anchor</keyword>
<organism evidence="8 9">
    <name type="scientific">Streptococcus anginosus T5</name>
    <dbReference type="NCBI Taxonomy" id="1163302"/>
    <lineage>
        <taxon>Bacteria</taxon>
        <taxon>Bacillati</taxon>
        <taxon>Bacillota</taxon>
        <taxon>Bacilli</taxon>
        <taxon>Lactobacillales</taxon>
        <taxon>Streptococcaceae</taxon>
        <taxon>Streptococcus</taxon>
        <taxon>Streptococcus anginosus group</taxon>
    </lineage>
</organism>
<dbReference type="Pfam" id="PF11966">
    <property type="entry name" value="SSURE"/>
    <property type="match status" value="4"/>
</dbReference>
<feature type="compositionally biased region" description="Polar residues" evidence="5">
    <location>
        <begin position="87"/>
        <end position="103"/>
    </location>
</feature>
<evidence type="ECO:0000256" key="4">
    <source>
        <dbReference type="ARBA" id="ARBA00023088"/>
    </source>
</evidence>
<keyword evidence="2" id="KW-0964">Secreted</keyword>
<evidence type="ECO:0000256" key="5">
    <source>
        <dbReference type="SAM" id="MobiDB-lite"/>
    </source>
</evidence>
<feature type="transmembrane region" description="Helical" evidence="6">
    <location>
        <begin position="21"/>
        <end position="39"/>
    </location>
</feature>
<evidence type="ECO:0000313" key="9">
    <source>
        <dbReference type="Proteomes" id="UP000016981"/>
    </source>
</evidence>
<name>A0AAN4T508_STRAP</name>
<dbReference type="Pfam" id="PF00746">
    <property type="entry name" value="Gram_pos_anchor"/>
    <property type="match status" value="1"/>
</dbReference>
<evidence type="ECO:0000256" key="6">
    <source>
        <dbReference type="SAM" id="Phobius"/>
    </source>
</evidence>
<dbReference type="Proteomes" id="UP000016981">
    <property type="component" value="Unassembled WGS sequence"/>
</dbReference>
<feature type="region of interest" description="Disordered" evidence="5">
    <location>
        <begin position="762"/>
        <end position="825"/>
    </location>
</feature>
<evidence type="ECO:0000256" key="1">
    <source>
        <dbReference type="ARBA" id="ARBA00022512"/>
    </source>
</evidence>
<evidence type="ECO:0000259" key="7">
    <source>
        <dbReference type="PROSITE" id="PS50847"/>
    </source>
</evidence>
<dbReference type="PROSITE" id="PS50847">
    <property type="entry name" value="GRAM_POS_ANCHORING"/>
    <property type="match status" value="1"/>
</dbReference>